<dbReference type="Proteomes" id="UP000290218">
    <property type="component" value="Unassembled WGS sequence"/>
</dbReference>
<dbReference type="Pfam" id="PF12697">
    <property type="entry name" value="Abhydrolase_6"/>
    <property type="match status" value="1"/>
</dbReference>
<sequence>MPKFTPTIILDEPCARLRDEVTAFGPVFIFKPSRGFLSSPIAAAEELPAMLATAGMKPPYVFVAASFGGFAALAFAARNPGALAGMVLADASHPEQSVAALAAIPADTPLTPTVTAFKRTLQGFGPVWTESCAAIAKIHDFADLPLIVLAAGTPDMPDELPSETRASLTRSWHALQRKHAARSTRGELRIVEGAGHDLVRLAPQSVLTAIRELVLPAVAGALSP</sequence>
<reference evidence="2 3" key="1">
    <citation type="submission" date="2019-01" db="EMBL/GenBank/DDBJ databases">
        <title>Lacunisphaera sp. strain TWA-58.</title>
        <authorList>
            <person name="Chen W.-M."/>
        </authorList>
    </citation>
    <scope>NUCLEOTIDE SEQUENCE [LARGE SCALE GENOMIC DNA]</scope>
    <source>
        <strain evidence="2 3">TWA-58</strain>
    </source>
</reference>
<comment type="caution">
    <text evidence="2">The sequence shown here is derived from an EMBL/GenBank/DDBJ whole genome shotgun (WGS) entry which is preliminary data.</text>
</comment>
<dbReference type="AlphaFoldDB" id="A0A4Q1CAV0"/>
<dbReference type="OrthoDB" id="59888at2"/>
<organism evidence="2 3">
    <name type="scientific">Oleiharenicola lentus</name>
    <dbReference type="NCBI Taxonomy" id="2508720"/>
    <lineage>
        <taxon>Bacteria</taxon>
        <taxon>Pseudomonadati</taxon>
        <taxon>Verrucomicrobiota</taxon>
        <taxon>Opitutia</taxon>
        <taxon>Opitutales</taxon>
        <taxon>Opitutaceae</taxon>
        <taxon>Oleiharenicola</taxon>
    </lineage>
</organism>
<dbReference type="InterPro" id="IPR000073">
    <property type="entry name" value="AB_hydrolase_1"/>
</dbReference>
<evidence type="ECO:0000259" key="1">
    <source>
        <dbReference type="Pfam" id="PF12697"/>
    </source>
</evidence>
<dbReference type="Gene3D" id="3.40.50.1820">
    <property type="entry name" value="alpha/beta hydrolase"/>
    <property type="match status" value="1"/>
</dbReference>
<feature type="domain" description="AB hydrolase-1" evidence="1">
    <location>
        <begin position="44"/>
        <end position="205"/>
    </location>
</feature>
<proteinExistence type="predicted"/>
<dbReference type="InterPro" id="IPR029058">
    <property type="entry name" value="AB_hydrolase_fold"/>
</dbReference>
<keyword evidence="3" id="KW-1185">Reference proteome</keyword>
<name>A0A4Q1CAV0_9BACT</name>
<evidence type="ECO:0000313" key="2">
    <source>
        <dbReference type="EMBL" id="RXK56223.1"/>
    </source>
</evidence>
<dbReference type="SUPFAM" id="SSF53474">
    <property type="entry name" value="alpha/beta-Hydrolases"/>
    <property type="match status" value="1"/>
</dbReference>
<dbReference type="RefSeq" id="WP_129047589.1">
    <property type="nucleotide sequence ID" value="NZ_SDHX01000001.1"/>
</dbReference>
<protein>
    <recommendedName>
        <fullName evidence="1">AB hydrolase-1 domain-containing protein</fullName>
    </recommendedName>
</protein>
<gene>
    <name evidence="2" type="ORF">ESB00_10220</name>
</gene>
<evidence type="ECO:0000313" key="3">
    <source>
        <dbReference type="Proteomes" id="UP000290218"/>
    </source>
</evidence>
<dbReference type="EMBL" id="SDHX01000001">
    <property type="protein sequence ID" value="RXK56223.1"/>
    <property type="molecule type" value="Genomic_DNA"/>
</dbReference>
<accession>A0A4Q1CAV0</accession>